<proteinExistence type="predicted"/>
<dbReference type="AlphaFoldDB" id="A0A3T0E830"/>
<dbReference type="Proteomes" id="UP000286954">
    <property type="component" value="Chromosome"/>
</dbReference>
<feature type="region of interest" description="Disordered" evidence="1">
    <location>
        <begin position="1"/>
        <end position="40"/>
    </location>
</feature>
<name>A0A3T0E830_9PROT</name>
<feature type="compositionally biased region" description="Basic and acidic residues" evidence="1">
    <location>
        <begin position="19"/>
        <end position="34"/>
    </location>
</feature>
<sequence>MRDGEPARYKRFGLTELRYTPREDPRNAMRRPERPGCLPL</sequence>
<keyword evidence="3" id="KW-1185">Reference proteome</keyword>
<dbReference type="KEGG" id="gak:X907_0913"/>
<evidence type="ECO:0000313" key="3">
    <source>
        <dbReference type="Proteomes" id="UP000286954"/>
    </source>
</evidence>
<protein>
    <submittedName>
        <fullName evidence="2">Uncharacterized protein</fullName>
    </submittedName>
</protein>
<evidence type="ECO:0000313" key="2">
    <source>
        <dbReference type="EMBL" id="AZU03454.1"/>
    </source>
</evidence>
<dbReference type="EMBL" id="CP018911">
    <property type="protein sequence ID" value="AZU03454.1"/>
    <property type="molecule type" value="Genomic_DNA"/>
</dbReference>
<evidence type="ECO:0000256" key="1">
    <source>
        <dbReference type="SAM" id="MobiDB-lite"/>
    </source>
</evidence>
<organism evidence="2 3">
    <name type="scientific">Glycocaulis alkaliphilus</name>
    <dbReference type="NCBI Taxonomy" id="1434191"/>
    <lineage>
        <taxon>Bacteria</taxon>
        <taxon>Pseudomonadati</taxon>
        <taxon>Pseudomonadota</taxon>
        <taxon>Alphaproteobacteria</taxon>
        <taxon>Maricaulales</taxon>
        <taxon>Maricaulaceae</taxon>
        <taxon>Glycocaulis</taxon>
    </lineage>
</organism>
<gene>
    <name evidence="2" type="ORF">X907_0913</name>
</gene>
<reference evidence="2 3" key="1">
    <citation type="submission" date="2016-12" db="EMBL/GenBank/DDBJ databases">
        <title>The genome of dimorphic prosthecate Glycocaulis alkaliphilus 6b-8t, isolated from crude oil dictates its adaptability in petroleum environments.</title>
        <authorList>
            <person name="Wu X.-L."/>
            <person name="Geng S."/>
        </authorList>
    </citation>
    <scope>NUCLEOTIDE SEQUENCE [LARGE SCALE GENOMIC DNA]</scope>
    <source>
        <strain evidence="2 3">6B-8</strain>
    </source>
</reference>
<accession>A0A3T0E830</accession>